<evidence type="ECO:0000313" key="6">
    <source>
        <dbReference type="Proteomes" id="UP000643165"/>
    </source>
</evidence>
<feature type="domain" description="Guanylate cyclase" evidence="4">
    <location>
        <begin position="1"/>
        <end position="117"/>
    </location>
</feature>
<gene>
    <name evidence="5" type="ORF">Vlu01_10270</name>
</gene>
<feature type="region of interest" description="Disordered" evidence="3">
    <location>
        <begin position="599"/>
        <end position="620"/>
    </location>
</feature>
<organism evidence="5 6">
    <name type="scientific">Micromonospora lutea</name>
    <dbReference type="NCBI Taxonomy" id="419825"/>
    <lineage>
        <taxon>Bacteria</taxon>
        <taxon>Bacillati</taxon>
        <taxon>Actinomycetota</taxon>
        <taxon>Actinomycetes</taxon>
        <taxon>Micromonosporales</taxon>
        <taxon>Micromonosporaceae</taxon>
        <taxon>Micromonospora</taxon>
    </lineage>
</organism>
<dbReference type="SUPFAM" id="SSF55073">
    <property type="entry name" value="Nucleotide cyclase"/>
    <property type="match status" value="1"/>
</dbReference>
<feature type="region of interest" description="Disordered" evidence="3">
    <location>
        <begin position="306"/>
        <end position="343"/>
    </location>
</feature>
<dbReference type="InterPro" id="IPR027417">
    <property type="entry name" value="P-loop_NTPase"/>
</dbReference>
<evidence type="ECO:0000256" key="3">
    <source>
        <dbReference type="SAM" id="MobiDB-lite"/>
    </source>
</evidence>
<dbReference type="SUPFAM" id="SSF52540">
    <property type="entry name" value="P-loop containing nucleoside triphosphate hydrolases"/>
    <property type="match status" value="1"/>
</dbReference>
<keyword evidence="6" id="KW-1185">Reference proteome</keyword>
<proteinExistence type="predicted"/>
<dbReference type="InterPro" id="IPR001054">
    <property type="entry name" value="A/G_cyclase"/>
</dbReference>
<keyword evidence="1" id="KW-0547">Nucleotide-binding</keyword>
<protein>
    <recommendedName>
        <fullName evidence="4">Guanylate cyclase domain-containing protein</fullName>
    </recommendedName>
</protein>
<evidence type="ECO:0000256" key="1">
    <source>
        <dbReference type="ARBA" id="ARBA00022741"/>
    </source>
</evidence>
<feature type="region of interest" description="Disordered" evidence="3">
    <location>
        <begin position="675"/>
        <end position="717"/>
    </location>
</feature>
<dbReference type="EMBL" id="BOPB01000004">
    <property type="protein sequence ID" value="GIJ20403.1"/>
    <property type="molecule type" value="Genomic_DNA"/>
</dbReference>
<evidence type="ECO:0000313" key="5">
    <source>
        <dbReference type="EMBL" id="GIJ20403.1"/>
    </source>
</evidence>
<evidence type="ECO:0000256" key="2">
    <source>
        <dbReference type="ARBA" id="ARBA00022840"/>
    </source>
</evidence>
<dbReference type="Pfam" id="PF13191">
    <property type="entry name" value="AAA_16"/>
    <property type="match status" value="1"/>
</dbReference>
<dbReference type="Proteomes" id="UP000643165">
    <property type="component" value="Unassembled WGS sequence"/>
</dbReference>
<feature type="compositionally biased region" description="Basic and acidic residues" evidence="3">
    <location>
        <begin position="795"/>
        <end position="805"/>
    </location>
</feature>
<dbReference type="InterPro" id="IPR041664">
    <property type="entry name" value="AAA_16"/>
</dbReference>
<dbReference type="CDD" id="cd07302">
    <property type="entry name" value="CHD"/>
    <property type="match status" value="1"/>
</dbReference>
<feature type="region of interest" description="Disordered" evidence="3">
    <location>
        <begin position="852"/>
        <end position="891"/>
    </location>
</feature>
<reference evidence="5 6" key="1">
    <citation type="submission" date="2021-01" db="EMBL/GenBank/DDBJ databases">
        <title>Whole genome shotgun sequence of Verrucosispora lutea NBRC 106530.</title>
        <authorList>
            <person name="Komaki H."/>
            <person name="Tamura T."/>
        </authorList>
    </citation>
    <scope>NUCLEOTIDE SEQUENCE [LARGE SCALE GENOMIC DNA]</scope>
    <source>
        <strain evidence="5 6">NBRC 106530</strain>
    </source>
</reference>
<dbReference type="PROSITE" id="PS50125">
    <property type="entry name" value="GUANYLATE_CYCLASE_2"/>
    <property type="match status" value="1"/>
</dbReference>
<dbReference type="Gene3D" id="3.30.70.1230">
    <property type="entry name" value="Nucleotide cyclase"/>
    <property type="match status" value="1"/>
</dbReference>
<dbReference type="PANTHER" id="PTHR16305">
    <property type="entry name" value="TESTICULAR SOLUBLE ADENYLYL CYCLASE"/>
    <property type="match status" value="1"/>
</dbReference>
<accession>A0ABQ4IRX0</accession>
<keyword evidence="2" id="KW-0067">ATP-binding</keyword>
<evidence type="ECO:0000259" key="4">
    <source>
        <dbReference type="PROSITE" id="PS50125"/>
    </source>
</evidence>
<feature type="region of interest" description="Disordered" evidence="3">
    <location>
        <begin position="795"/>
        <end position="839"/>
    </location>
</feature>
<name>A0ABQ4IRX0_9ACTN</name>
<comment type="caution">
    <text evidence="5">The sequence shown here is derived from an EMBL/GenBank/DDBJ whole genome shotgun (WGS) entry which is preliminary data.</text>
</comment>
<sequence>MVDRLDPEDVRALQRSYFGTVAKVLRRWNGAVEKYVGDAVMALFGARRADGWDAYRAVRAGLEIQRALDRRPPAPAPRLRVRVGVATGEAVVDLAVSHDGGHGVASGAVITLAARLQGHAPQGGVALCPATHRAVVGLIAQRPVPAVALAGKALPVDVWHATGIERPRPQRHDGPLLGRRRELAVAREHLADALRGRGERQVLLLGPSGSGRSRLLRELVRTTRTVDGAPVRWCPVACPPYPEEPLGPVGDLVRGLARARASDDPETVRRRLAAALTGLVQTDLLAPALDTVGDLLGVAADPAQRLPGRPDVSEAEPGPEAGVVSGPAGRRLDAPQPCGKATTEAPTRAVTYWREVLLDLARRQPVVVAVDDLDRAAPALRRHLAALVELAEERGLPLALVATGTQELDAPGPRAARLRLSPLDTITTGRLLRRLLRRAGQPIGLAARLIPVTGGNPGRAVAYVRTLTGGDPGQLPVPECVRRVVEARLDRLDGGARAVLMAAALAPGRTVAELADVLDWPRSRAAAELAALTGNGLLVPLPVGGYDVADPVVRQVACARLPRAVRAVLIRRVDRVTAPPETSPGRLVPARRGCAGVSRSSVGSTVVQEGQNPVPGQLGGDRVVVGGGRVGEEVSRQGIAVHHEIRSGRGHLPLPLVDLVGRVVGVRVGQVQVDPQAGTDGRRRSAGAVQQQQTGGVGPFGQHRASHPGTHREPGEHGVRWQPVECRASPVEDGLLADPLQQGETLGHRVDGGHTVQVGRVHLMAGGAQPIGGFQHRRPEPVHGVEEHDVSHRDILPDHRPEHSSARTGSFPGDRIGGARRRRGQGPPAPWRATRWWPGAPPARWVSVPGWLLAGPAPPLPARRRRGRASGVASGSVLGTPRPPPRRLGSR</sequence>
<dbReference type="InterPro" id="IPR029787">
    <property type="entry name" value="Nucleotide_cyclase"/>
</dbReference>
<dbReference type="PANTHER" id="PTHR16305:SF28">
    <property type="entry name" value="GUANYLATE CYCLASE DOMAIN-CONTAINING PROTEIN"/>
    <property type="match status" value="1"/>
</dbReference>